<keyword evidence="5" id="KW-1185">Reference proteome</keyword>
<dbReference type="InterPro" id="IPR002882">
    <property type="entry name" value="CofD"/>
</dbReference>
<evidence type="ECO:0000256" key="3">
    <source>
        <dbReference type="SAM" id="Phobius"/>
    </source>
</evidence>
<dbReference type="AlphaFoldDB" id="A0A0L6Z9F8"/>
<evidence type="ECO:0000313" key="5">
    <source>
        <dbReference type="Proteomes" id="UP000037043"/>
    </source>
</evidence>
<keyword evidence="3" id="KW-1133">Transmembrane helix</keyword>
<dbReference type="PANTHER" id="PTHR30135">
    <property type="entry name" value="UNCHARACTERIZED PROTEIN YVCK-RELATED"/>
    <property type="match status" value="1"/>
</dbReference>
<comment type="function">
    <text evidence="2">Required for morphogenesis under gluconeogenic growth conditions.</text>
</comment>
<dbReference type="PATRIC" id="fig|1121318.3.peg.1704"/>
<dbReference type="SUPFAM" id="SSF142338">
    <property type="entry name" value="CofD-like"/>
    <property type="match status" value="1"/>
</dbReference>
<keyword evidence="3" id="KW-0812">Transmembrane</keyword>
<evidence type="ECO:0000313" key="4">
    <source>
        <dbReference type="EMBL" id="KOA19600.1"/>
    </source>
</evidence>
<dbReference type="STRING" id="36844.SAMN04488501_102304"/>
<dbReference type="GO" id="GO:0005737">
    <property type="term" value="C:cytoplasm"/>
    <property type="evidence" value="ECO:0007669"/>
    <property type="project" value="UniProtKB-SubCell"/>
</dbReference>
<dbReference type="CDD" id="cd07187">
    <property type="entry name" value="YvcK_like"/>
    <property type="match status" value="1"/>
</dbReference>
<keyword evidence="1 2" id="KW-0963">Cytoplasm</keyword>
<dbReference type="InterPro" id="IPR010119">
    <property type="entry name" value="Gluconeogen_factor"/>
</dbReference>
<protein>
    <recommendedName>
        <fullName evidence="2">Putative gluconeogenesis factor</fullName>
    </recommendedName>
</protein>
<dbReference type="PANTHER" id="PTHR30135:SF3">
    <property type="entry name" value="GLUCONEOGENESIS FACTOR-RELATED"/>
    <property type="match status" value="1"/>
</dbReference>
<proteinExistence type="inferred from homology"/>
<feature type="transmembrane region" description="Helical" evidence="3">
    <location>
        <begin position="43"/>
        <end position="63"/>
    </location>
</feature>
<keyword evidence="3" id="KW-0472">Membrane</keyword>
<dbReference type="EMBL" id="LHUR01000022">
    <property type="protein sequence ID" value="KOA19600.1"/>
    <property type="molecule type" value="Genomic_DNA"/>
</dbReference>
<comment type="similarity">
    <text evidence="2">Belongs to the gluconeogenesis factor family.</text>
</comment>
<dbReference type="InterPro" id="IPR038136">
    <property type="entry name" value="CofD-like_dom_sf"/>
</dbReference>
<dbReference type="GO" id="GO:0043743">
    <property type="term" value="F:LPPG:FO 2-phospho-L-lactate transferase activity"/>
    <property type="evidence" value="ECO:0007669"/>
    <property type="project" value="InterPro"/>
</dbReference>
<dbReference type="Proteomes" id="UP000037043">
    <property type="component" value="Unassembled WGS sequence"/>
</dbReference>
<reference evidence="5" key="1">
    <citation type="submission" date="2015-08" db="EMBL/GenBank/DDBJ databases">
        <title>Genome sequence of the strict anaerobe Clostridium homopropionicum LuHBu1 (DSM 5847T).</title>
        <authorList>
            <person name="Poehlein A."/>
            <person name="Beck M."/>
            <person name="Schiel-Bengelsdorf B."/>
            <person name="Bengelsdorf F.R."/>
            <person name="Daniel R."/>
            <person name="Duerre P."/>
        </authorList>
    </citation>
    <scope>NUCLEOTIDE SEQUENCE [LARGE SCALE GENOMIC DNA]</scope>
    <source>
        <strain evidence="5">DSM 5847</strain>
    </source>
</reference>
<gene>
    <name evidence="4" type="ORF">CLHOM_16890</name>
</gene>
<dbReference type="GO" id="GO:0008360">
    <property type="term" value="P:regulation of cell shape"/>
    <property type="evidence" value="ECO:0007669"/>
    <property type="project" value="UniProtKB-UniRule"/>
</dbReference>
<comment type="subcellular location">
    <subcellularLocation>
        <location evidence="2">Cytoplasm</location>
    </subcellularLocation>
</comment>
<dbReference type="Pfam" id="PF01933">
    <property type="entry name" value="CofD"/>
    <property type="match status" value="1"/>
</dbReference>
<name>A0A0L6Z9F8_9CLOT</name>
<dbReference type="HAMAP" id="MF_00973">
    <property type="entry name" value="Gluconeogen_factor"/>
    <property type="match status" value="1"/>
</dbReference>
<organism evidence="4 5">
    <name type="scientific">Clostridium homopropionicum DSM 5847</name>
    <dbReference type="NCBI Taxonomy" id="1121318"/>
    <lineage>
        <taxon>Bacteria</taxon>
        <taxon>Bacillati</taxon>
        <taxon>Bacillota</taxon>
        <taxon>Clostridia</taxon>
        <taxon>Eubacteriales</taxon>
        <taxon>Clostridiaceae</taxon>
        <taxon>Clostridium</taxon>
    </lineage>
</organism>
<evidence type="ECO:0000256" key="2">
    <source>
        <dbReference type="HAMAP-Rule" id="MF_00973"/>
    </source>
</evidence>
<evidence type="ECO:0000256" key="1">
    <source>
        <dbReference type="ARBA" id="ARBA00022490"/>
    </source>
</evidence>
<feature type="transmembrane region" description="Helical" evidence="3">
    <location>
        <begin position="16"/>
        <end position="36"/>
    </location>
</feature>
<dbReference type="RefSeq" id="WP_052221246.1">
    <property type="nucleotide sequence ID" value="NZ_LHUR01000022.1"/>
</dbReference>
<dbReference type="NCBIfam" id="TIGR01826">
    <property type="entry name" value="CofD_related"/>
    <property type="match status" value="1"/>
</dbReference>
<comment type="caution">
    <text evidence="4">The sequence shown here is derived from an EMBL/GenBank/DDBJ whole genome shotgun (WGS) entry which is preliminary data.</text>
</comment>
<dbReference type="Gene3D" id="3.40.50.10680">
    <property type="entry name" value="CofD-like domains"/>
    <property type="match status" value="1"/>
</dbReference>
<accession>A0A0L6Z9F8</accession>
<sequence length="447" mass="49982">MKILQWLKPGIKLKRWVALGSMGILFIVFAAVEFFNKNNINKFYMFFYLFLIVAGIFTLYISITQGLKSTIALMNKGYLNMSIDSSKLENLIYEKRLLVKGPKVVAIGGGTGLSTMLRGIKYYTSNITAIVTVGDDGGGSGTLREELGMLPPGDIRNCILALADTEPLMEELLQYRFKEGNLKNQSFGNLFLAAMNGVSENFEEAVKKMSSVLAVVGRVLPVTTDDMILKAELENGNIIEGESNIPIEAIKQKSKIKSIFIEPEEAAALKEAVEAIKEADAVILGPGSLYTSVIPNLLVKEISKTLKESKAIKIYVCNIMTQEGETEDFEVADHIKAIFKHAGSGVVDYVATNTQEINKAIKDRYLEKNAKPVLINEKNIIDLDVKVVEGDFVTVKNGLVRHDPDKLARFLMEIIMDKKLLFDRKKIIEYFYLSRRLKENKKVRSRE</sequence>